<keyword evidence="5" id="KW-0998">Cell outer membrane</keyword>
<gene>
    <name evidence="8" type="ORF">EV199_0890</name>
</gene>
<evidence type="ECO:0000256" key="1">
    <source>
        <dbReference type="ARBA" id="ARBA00004442"/>
    </source>
</evidence>
<dbReference type="GO" id="GO:0009279">
    <property type="term" value="C:cell outer membrane"/>
    <property type="evidence" value="ECO:0007669"/>
    <property type="project" value="UniProtKB-SubCell"/>
</dbReference>
<sequence>MKLMKHILSTLVILHLVSITGCKKFTDVGLPKSQITRDVIFKDDQLAKSAMAGVYRSLEETGFLSGSQSGAQVVLGAYTDELESYAVATNDASVFYQLTHLATSGKILSMWTTTYTQVYNINSIIEGVDNSNGMSAPVRDQLKGEGLFLRAILHLYLAQTYSAVPYVTSTAYDVNQSIGKISVEEVYTKCRKDLEDAQLLLPQTLAKGNRIYPTKMAAYALLARIAYYQSDWNKALAYANEVLDHPQYQMEPELDKVFLKESSSSIWQLLPYSAIYNPYQGNVFILRAAPPTTIALREDFVTDFENGDKRATSWVGQIRSAQNQIYYYPFKYKQYSTSTSSLEHSVILRVEELILIRAEAFLKKQQYDLAVDDLNAIRGRANLSLLEENTDPEDLLNILIKERRSELFTEFGHRYYDLRHYQRLDAVMSVKKTGWKSYYAYWPLPEKELLLNPNLNPQNNGY</sequence>
<dbReference type="Pfam" id="PF14322">
    <property type="entry name" value="SusD-like_3"/>
    <property type="match status" value="1"/>
</dbReference>
<feature type="domain" description="RagB/SusD" evidence="6">
    <location>
        <begin position="319"/>
        <end position="439"/>
    </location>
</feature>
<protein>
    <submittedName>
        <fullName evidence="8">SusD-like starch-binding protein associating with outer membrane</fullName>
    </submittedName>
</protein>
<dbReference type="Gene3D" id="1.25.40.390">
    <property type="match status" value="1"/>
</dbReference>
<evidence type="ECO:0000259" key="7">
    <source>
        <dbReference type="Pfam" id="PF14322"/>
    </source>
</evidence>
<proteinExistence type="inferred from homology"/>
<dbReference type="EMBL" id="SGXA01000001">
    <property type="protein sequence ID" value="RZS75032.1"/>
    <property type="molecule type" value="Genomic_DNA"/>
</dbReference>
<comment type="caution">
    <text evidence="8">The sequence shown here is derived from an EMBL/GenBank/DDBJ whole genome shotgun (WGS) entry which is preliminary data.</text>
</comment>
<dbReference type="PROSITE" id="PS51257">
    <property type="entry name" value="PROKAR_LIPOPROTEIN"/>
    <property type="match status" value="1"/>
</dbReference>
<feature type="domain" description="SusD-like N-terminal" evidence="7">
    <location>
        <begin position="74"/>
        <end position="225"/>
    </location>
</feature>
<keyword evidence="3" id="KW-0732">Signal</keyword>
<comment type="similarity">
    <text evidence="2">Belongs to the SusD family.</text>
</comment>
<name>A0A4Q7N1G7_9BACT</name>
<accession>A0A4Q7N1G7</accession>
<dbReference type="InterPro" id="IPR012944">
    <property type="entry name" value="SusD_RagB_dom"/>
</dbReference>
<evidence type="ECO:0000256" key="4">
    <source>
        <dbReference type="ARBA" id="ARBA00023136"/>
    </source>
</evidence>
<evidence type="ECO:0000259" key="6">
    <source>
        <dbReference type="Pfam" id="PF07980"/>
    </source>
</evidence>
<dbReference type="AlphaFoldDB" id="A0A4Q7N1G7"/>
<evidence type="ECO:0000256" key="2">
    <source>
        <dbReference type="ARBA" id="ARBA00006275"/>
    </source>
</evidence>
<dbReference type="CDD" id="cd08977">
    <property type="entry name" value="SusD"/>
    <property type="match status" value="1"/>
</dbReference>
<evidence type="ECO:0000256" key="3">
    <source>
        <dbReference type="ARBA" id="ARBA00022729"/>
    </source>
</evidence>
<keyword evidence="4" id="KW-0472">Membrane</keyword>
<dbReference type="RefSeq" id="WP_130539444.1">
    <property type="nucleotide sequence ID" value="NZ_CP042431.1"/>
</dbReference>
<dbReference type="OrthoDB" id="621570at2"/>
<dbReference type="InterPro" id="IPR011990">
    <property type="entry name" value="TPR-like_helical_dom_sf"/>
</dbReference>
<evidence type="ECO:0000256" key="5">
    <source>
        <dbReference type="ARBA" id="ARBA00023237"/>
    </source>
</evidence>
<evidence type="ECO:0000313" key="8">
    <source>
        <dbReference type="EMBL" id="RZS75032.1"/>
    </source>
</evidence>
<organism evidence="8 9">
    <name type="scientific">Pseudobacter ginsenosidimutans</name>
    <dbReference type="NCBI Taxonomy" id="661488"/>
    <lineage>
        <taxon>Bacteria</taxon>
        <taxon>Pseudomonadati</taxon>
        <taxon>Bacteroidota</taxon>
        <taxon>Chitinophagia</taxon>
        <taxon>Chitinophagales</taxon>
        <taxon>Chitinophagaceae</taxon>
        <taxon>Pseudobacter</taxon>
    </lineage>
</organism>
<comment type="subcellular location">
    <subcellularLocation>
        <location evidence="1">Cell outer membrane</location>
    </subcellularLocation>
</comment>
<dbReference type="Proteomes" id="UP000293874">
    <property type="component" value="Unassembled WGS sequence"/>
</dbReference>
<dbReference type="Pfam" id="PF07980">
    <property type="entry name" value="SusD_RagB"/>
    <property type="match status" value="1"/>
</dbReference>
<dbReference type="SUPFAM" id="SSF48452">
    <property type="entry name" value="TPR-like"/>
    <property type="match status" value="1"/>
</dbReference>
<dbReference type="InterPro" id="IPR033985">
    <property type="entry name" value="SusD-like_N"/>
</dbReference>
<keyword evidence="9" id="KW-1185">Reference proteome</keyword>
<reference evidence="8 9" key="1">
    <citation type="submission" date="2019-02" db="EMBL/GenBank/DDBJ databases">
        <title>Genomic Encyclopedia of Type Strains, Phase IV (KMG-IV): sequencing the most valuable type-strain genomes for metagenomic binning, comparative biology and taxonomic classification.</title>
        <authorList>
            <person name="Goeker M."/>
        </authorList>
    </citation>
    <scope>NUCLEOTIDE SEQUENCE [LARGE SCALE GENOMIC DNA]</scope>
    <source>
        <strain evidence="8 9">DSM 18116</strain>
    </source>
</reference>
<evidence type="ECO:0000313" key="9">
    <source>
        <dbReference type="Proteomes" id="UP000293874"/>
    </source>
</evidence>